<keyword evidence="2" id="KW-1185">Reference proteome</keyword>
<dbReference type="GeneID" id="80034287"/>
<dbReference type="EMBL" id="MK392368">
    <property type="protein sequence ID" value="QAY16060.1"/>
    <property type="molecule type" value="Genomic_DNA"/>
</dbReference>
<dbReference type="Proteomes" id="UP000290693">
    <property type="component" value="Segment"/>
</dbReference>
<evidence type="ECO:0000313" key="2">
    <source>
        <dbReference type="Proteomes" id="UP000290693"/>
    </source>
</evidence>
<protein>
    <submittedName>
        <fullName evidence="1">Scaffolding protein</fullName>
    </submittedName>
</protein>
<dbReference type="Pfam" id="PF09956">
    <property type="entry name" value="Phage_cement_2"/>
    <property type="match status" value="1"/>
</dbReference>
<sequence length="119" mass="11767">MSDYLPLFRPGQTVTFDVTTAVTGGHPVEVGTADRSVAPAAAASTKYVGVAGHDAAVGDKVTVEVGKPIHQLTASGAVTRGTRLEAAGAGKVRTITTGTAIGLALTSAADGAPVQVLQA</sequence>
<gene>
    <name evidence="1" type="primary">8</name>
    <name evidence="1" type="ORF">SEA_ELESAR_8</name>
</gene>
<dbReference type="RefSeq" id="YP_010761173.1">
    <property type="nucleotide sequence ID" value="NC_073593.1"/>
</dbReference>
<proteinExistence type="predicted"/>
<dbReference type="InterPro" id="IPR011231">
    <property type="entry name" value="Phage_VT1-Sakai_H0018"/>
</dbReference>
<organism evidence="1 2">
    <name type="scientific">Arthrobacter phage Elesar</name>
    <dbReference type="NCBI Taxonomy" id="2510522"/>
    <lineage>
        <taxon>Viruses</taxon>
        <taxon>Duplodnaviria</taxon>
        <taxon>Heunggongvirae</taxon>
        <taxon>Uroviricota</taxon>
        <taxon>Caudoviricetes</taxon>
        <taxon>Daemsvirinae</taxon>
        <taxon>Elesarvirus</taxon>
        <taxon>Elesarvirus elesar</taxon>
    </lineage>
</organism>
<evidence type="ECO:0000313" key="1">
    <source>
        <dbReference type="EMBL" id="QAY16060.1"/>
    </source>
</evidence>
<accession>A0A411CQK8</accession>
<name>A0A411CQK8_9CAUD</name>
<dbReference type="KEGG" id="vg:80034287"/>
<reference evidence="1 2" key="1">
    <citation type="submission" date="2019-01" db="EMBL/GenBank/DDBJ databases">
        <authorList>
            <person name="Adair T.L."/>
            <person name="Lucas L.G."/>
            <person name="Young A.M."/>
            <person name="Antrich S.C."/>
            <person name="Baird A.G."/>
            <person name="Dunn E.L."/>
            <person name="Fernandes B.I."/>
            <person name="Fraley E.G."/>
            <person name="Ghanem A.X."/>
            <person name="Gilbert M.G."/>
            <person name="Morris T.B."/>
            <person name="Nortch B.D."/>
            <person name="Overcash M.E."/>
            <person name="Pavleszek K.E."/>
            <person name="Pellegrini L.I.O."/>
            <person name="Pham L.T."/>
            <person name="Rule L.S."/>
            <person name="Schultz E.M."/>
            <person name="Smith J."/>
            <person name="Thong B.J."/>
            <person name="Turner H.A."/>
            <person name="Walker G."/>
            <person name="Whitaker Z.J."/>
            <person name="Wilsey R.N."/>
            <person name="Yanney R.L."/>
            <person name="Klyczek K."/>
            <person name="Garlena R.A."/>
            <person name="Russell D.A."/>
            <person name="Pope W.H."/>
            <person name="Jacobs-Sera D."/>
            <person name="Hatfull G.F."/>
        </authorList>
    </citation>
    <scope>NUCLEOTIDE SEQUENCE [LARGE SCALE GENOMIC DNA]</scope>
</reference>